<proteinExistence type="predicted"/>
<keyword evidence="2" id="KW-1185">Reference proteome</keyword>
<reference evidence="1 2" key="1">
    <citation type="journal article" date="2017" name="Environ. Microbiol.">
        <title>Genome and epigenome of a novel marine Thaumarchaeota strain suggest viral infection, phosphorothioation DNA modification and multiple restriction systems.</title>
        <authorList>
            <person name="Ahlgren N.A."/>
            <person name="Chen Y."/>
            <person name="Needham D.M."/>
            <person name="Parada A.E."/>
            <person name="Sachdeva R."/>
            <person name="Trinh V."/>
            <person name="Chen T."/>
            <person name="Fuhrman J.A."/>
        </authorList>
    </citation>
    <scope>NUCLEOTIDE SEQUENCE [LARGE SCALE GENOMIC DNA]</scope>
    <source>
        <strain evidence="1 2">SPOT01</strain>
    </source>
</reference>
<accession>A0A2Z2HPM5</accession>
<protein>
    <submittedName>
        <fullName evidence="1">Uncharacterized protein</fullName>
    </submittedName>
</protein>
<dbReference type="AlphaFoldDB" id="A0A2Z2HPM5"/>
<dbReference type="EMBL" id="CP021324">
    <property type="protein sequence ID" value="ARS64526.1"/>
    <property type="molecule type" value="Genomic_DNA"/>
</dbReference>
<evidence type="ECO:0000313" key="1">
    <source>
        <dbReference type="EMBL" id="ARS64526.1"/>
    </source>
</evidence>
<name>A0A2Z2HPM5_9ARCH</name>
<gene>
    <name evidence="1" type="ORF">NMSP_0907</name>
</gene>
<dbReference type="Proteomes" id="UP000249949">
    <property type="component" value="Chromosome"/>
</dbReference>
<evidence type="ECO:0000313" key="2">
    <source>
        <dbReference type="Proteomes" id="UP000249949"/>
    </source>
</evidence>
<sequence>MLISMVCKKICIQFSVKKTITGSRYAAGQKRCQTCEIFIQWDGIWCPCCGYMLRTHPRNSKSRKKYDSMKNRH</sequence>
<dbReference type="KEGG" id="nct:NMSP_0907"/>
<organism evidence="1 2">
    <name type="scientific">Candidatus Nitrosomarinus catalinensis</name>
    <dbReference type="NCBI Taxonomy" id="1898749"/>
    <lineage>
        <taxon>Archaea</taxon>
        <taxon>Nitrososphaerota</taxon>
        <taxon>Nitrososphaeria</taxon>
        <taxon>Nitrosopumilales</taxon>
        <taxon>Nitrosopumilaceae</taxon>
        <taxon>Candidatus Nitrosomarinus</taxon>
    </lineage>
</organism>